<evidence type="ECO:0000256" key="1">
    <source>
        <dbReference type="SAM" id="Phobius"/>
    </source>
</evidence>
<name>A0A1Q4HVZ7_9MYCO</name>
<evidence type="ECO:0000313" key="2">
    <source>
        <dbReference type="EMBL" id="OJZ73872.1"/>
    </source>
</evidence>
<dbReference type="STRING" id="53378.BRW65_10880"/>
<organism evidence="2 3">
    <name type="scientific">Mycobacterium paraffinicum</name>
    <dbReference type="NCBI Taxonomy" id="53378"/>
    <lineage>
        <taxon>Bacteria</taxon>
        <taxon>Bacillati</taxon>
        <taxon>Actinomycetota</taxon>
        <taxon>Actinomycetes</taxon>
        <taxon>Mycobacteriales</taxon>
        <taxon>Mycobacteriaceae</taxon>
        <taxon>Mycobacterium</taxon>
    </lineage>
</organism>
<keyword evidence="1" id="KW-0472">Membrane</keyword>
<gene>
    <name evidence="2" type="ORF">BRW65_10880</name>
</gene>
<protein>
    <recommendedName>
        <fullName evidence="4">DUF1772 domain-containing protein</fullName>
    </recommendedName>
</protein>
<feature type="transmembrane region" description="Helical" evidence="1">
    <location>
        <begin position="86"/>
        <end position="105"/>
    </location>
</feature>
<keyword evidence="1" id="KW-0812">Transmembrane</keyword>
<sequence>MAATIRRRNRLACLLGVAQLGHAHWLFGNIYEAVVKIPDRLASSPRSPLLGPGSPLRHYAPGAPITLATTAAAVGKGWEIDDARRWLAAAACCSIAGMAITGYLVRTVNLEVMFAATPPPPEERDARIRTWYRLNLVRIAAAAGALIAANRASQVIARPAAR</sequence>
<dbReference type="Pfam" id="PF08592">
    <property type="entry name" value="Anthrone_oxy"/>
    <property type="match status" value="1"/>
</dbReference>
<dbReference type="EMBL" id="MPNT01000008">
    <property type="protein sequence ID" value="OJZ73872.1"/>
    <property type="molecule type" value="Genomic_DNA"/>
</dbReference>
<keyword evidence="1" id="KW-1133">Transmembrane helix</keyword>
<dbReference type="Proteomes" id="UP000186438">
    <property type="component" value="Unassembled WGS sequence"/>
</dbReference>
<evidence type="ECO:0008006" key="4">
    <source>
        <dbReference type="Google" id="ProtNLM"/>
    </source>
</evidence>
<dbReference type="InterPro" id="IPR013901">
    <property type="entry name" value="Anthrone_oxy"/>
</dbReference>
<dbReference type="RefSeq" id="WP_073874460.1">
    <property type="nucleotide sequence ID" value="NZ_MPNT01000008.1"/>
</dbReference>
<dbReference type="AlphaFoldDB" id="A0A1Q4HVZ7"/>
<reference evidence="2 3" key="1">
    <citation type="submission" date="2016-11" db="EMBL/GenBank/DDBJ databases">
        <title>Genome sequences of unsequenced Mycobacteria.</title>
        <authorList>
            <person name="Greninger A.L."/>
            <person name="Fang F."/>
            <person name="Jerome K.R."/>
        </authorList>
    </citation>
    <scope>NUCLEOTIDE SEQUENCE [LARGE SCALE GENOMIC DNA]</scope>
    <source>
        <strain evidence="2 3">M11</strain>
    </source>
</reference>
<evidence type="ECO:0000313" key="3">
    <source>
        <dbReference type="Proteomes" id="UP000186438"/>
    </source>
</evidence>
<proteinExistence type="predicted"/>
<accession>A0A1Q4HVZ7</accession>
<comment type="caution">
    <text evidence="2">The sequence shown here is derived from an EMBL/GenBank/DDBJ whole genome shotgun (WGS) entry which is preliminary data.</text>
</comment>
<keyword evidence="3" id="KW-1185">Reference proteome</keyword>